<dbReference type="SUPFAM" id="SSF52151">
    <property type="entry name" value="FabD/lysophospholipase-like"/>
    <property type="match status" value="1"/>
</dbReference>
<dbReference type="InterPro" id="IPR016036">
    <property type="entry name" value="Malonyl_transacylase_ACP-bd"/>
</dbReference>
<evidence type="ECO:0000256" key="1">
    <source>
        <dbReference type="ARBA" id="ARBA00013258"/>
    </source>
</evidence>
<keyword evidence="3 6" id="KW-0808">Transferase</keyword>
<evidence type="ECO:0000256" key="5">
    <source>
        <dbReference type="ARBA" id="ARBA00048462"/>
    </source>
</evidence>
<accession>A0ABT8T708</accession>
<dbReference type="NCBIfam" id="TIGR00128">
    <property type="entry name" value="fabD"/>
    <property type="match status" value="1"/>
</dbReference>
<reference evidence="8 9" key="1">
    <citation type="submission" date="2023-06" db="EMBL/GenBank/DDBJ databases">
        <title>Campylobacter magnum sp. nov., isolated from cecal contents of domestic pigs (Sus scrofa domesticus).</title>
        <authorList>
            <person name="Papic B."/>
            <person name="Gruntar I."/>
        </authorList>
    </citation>
    <scope>NUCLEOTIDE SEQUENCE [LARGE SCALE GENOMIC DNA]</scope>
    <source>
        <strain evidence="9">34484-21</strain>
    </source>
</reference>
<dbReference type="PANTHER" id="PTHR42681:SF1">
    <property type="entry name" value="MALONYL-COA-ACYL CARRIER PROTEIN TRANSACYLASE, MITOCHONDRIAL"/>
    <property type="match status" value="1"/>
</dbReference>
<dbReference type="RefSeq" id="WP_302243822.1">
    <property type="nucleotide sequence ID" value="NZ_JAULJQ010000002.1"/>
</dbReference>
<dbReference type="Pfam" id="PF00698">
    <property type="entry name" value="Acyl_transf_1"/>
    <property type="match status" value="1"/>
</dbReference>
<dbReference type="EC" id="2.3.1.39" evidence="1 6"/>
<dbReference type="InterPro" id="IPR016035">
    <property type="entry name" value="Acyl_Trfase/lysoPLipase"/>
</dbReference>
<dbReference type="InterPro" id="IPR001227">
    <property type="entry name" value="Ac_transferase_dom_sf"/>
</dbReference>
<dbReference type="Gene3D" id="3.40.366.10">
    <property type="entry name" value="Malonyl-Coenzyme A Acyl Carrier Protein, domain 2"/>
    <property type="match status" value="1"/>
</dbReference>
<keyword evidence="4 6" id="KW-0012">Acyltransferase</keyword>
<evidence type="ECO:0000313" key="8">
    <source>
        <dbReference type="EMBL" id="MDO2409030.1"/>
    </source>
</evidence>
<comment type="similarity">
    <text evidence="6">Belongs to the fabD family.</text>
</comment>
<comment type="catalytic activity">
    <reaction evidence="5 6">
        <text>holo-[ACP] + malonyl-CoA = malonyl-[ACP] + CoA</text>
        <dbReference type="Rhea" id="RHEA:41792"/>
        <dbReference type="Rhea" id="RHEA-COMP:9623"/>
        <dbReference type="Rhea" id="RHEA-COMP:9685"/>
        <dbReference type="ChEBI" id="CHEBI:57287"/>
        <dbReference type="ChEBI" id="CHEBI:57384"/>
        <dbReference type="ChEBI" id="CHEBI:64479"/>
        <dbReference type="ChEBI" id="CHEBI:78449"/>
        <dbReference type="EC" id="2.3.1.39"/>
    </reaction>
</comment>
<dbReference type="Gene3D" id="3.30.70.250">
    <property type="entry name" value="Malonyl-CoA ACP transacylase, ACP-binding"/>
    <property type="match status" value="1"/>
</dbReference>
<dbReference type="InterPro" id="IPR014043">
    <property type="entry name" value="Acyl_transferase_dom"/>
</dbReference>
<dbReference type="GO" id="GO:0004314">
    <property type="term" value="F:[acyl-carrier-protein] S-malonyltransferase activity"/>
    <property type="evidence" value="ECO:0007669"/>
    <property type="project" value="UniProtKB-EC"/>
</dbReference>
<dbReference type="PIRSF" id="PIRSF000446">
    <property type="entry name" value="Mct"/>
    <property type="match status" value="1"/>
</dbReference>
<feature type="domain" description="Malonyl-CoA:ACP transacylase (MAT)" evidence="7">
    <location>
        <begin position="6"/>
        <end position="280"/>
    </location>
</feature>
<dbReference type="PANTHER" id="PTHR42681">
    <property type="entry name" value="MALONYL-COA-ACYL CARRIER PROTEIN TRANSACYLASE, MITOCHONDRIAL"/>
    <property type="match status" value="1"/>
</dbReference>
<dbReference type="InterPro" id="IPR024925">
    <property type="entry name" value="Malonyl_CoA-ACP_transAc"/>
</dbReference>
<comment type="caution">
    <text evidence="8">The sequence shown here is derived from an EMBL/GenBank/DDBJ whole genome shotgun (WGS) entry which is preliminary data.</text>
</comment>
<dbReference type="EMBL" id="JAULJQ010000002">
    <property type="protein sequence ID" value="MDO2409030.1"/>
    <property type="molecule type" value="Genomic_DNA"/>
</dbReference>
<evidence type="ECO:0000256" key="4">
    <source>
        <dbReference type="ARBA" id="ARBA00023315"/>
    </source>
</evidence>
<dbReference type="InterPro" id="IPR004410">
    <property type="entry name" value="Malonyl_CoA-ACP_transAc_FabD"/>
</dbReference>
<name>A0ABT8T708_9BACT</name>
<dbReference type="SUPFAM" id="SSF55048">
    <property type="entry name" value="Probable ACP-binding domain of malonyl-CoA ACP transacylase"/>
    <property type="match status" value="1"/>
</dbReference>
<evidence type="ECO:0000256" key="3">
    <source>
        <dbReference type="ARBA" id="ARBA00022679"/>
    </source>
</evidence>
<protein>
    <recommendedName>
        <fullName evidence="2 6">Malonyl CoA-acyl carrier protein transacylase</fullName>
        <ecNumber evidence="1 6">2.3.1.39</ecNumber>
    </recommendedName>
</protein>
<evidence type="ECO:0000256" key="6">
    <source>
        <dbReference type="PIRNR" id="PIRNR000446"/>
    </source>
</evidence>
<keyword evidence="9" id="KW-1185">Reference proteome</keyword>
<organism evidence="8 9">
    <name type="scientific">Campylobacter magnus</name>
    <dbReference type="NCBI Taxonomy" id="3026462"/>
    <lineage>
        <taxon>Bacteria</taxon>
        <taxon>Pseudomonadati</taxon>
        <taxon>Campylobacterota</taxon>
        <taxon>Epsilonproteobacteria</taxon>
        <taxon>Campylobacterales</taxon>
        <taxon>Campylobacteraceae</taxon>
        <taxon>Campylobacter</taxon>
    </lineage>
</organism>
<evidence type="ECO:0000256" key="2">
    <source>
        <dbReference type="ARBA" id="ARBA00018953"/>
    </source>
</evidence>
<proteinExistence type="inferred from homology"/>
<sequence>MNLAFIFPGQGCQKAGMAKEFYDNFKGAKELLDSASDELKIDFKKIMFEGENLDISEFTQPAILLASHMALSAFKESFSAEARALLGHSLGEFSALVSAGAFSINEALKIVNKRGQFMASDCEGKDAGMMVILGLDDEKIEQICASSGLSAYPANYNCDGQLVIAGLKDDLSALESRFKEAGAKRAMLLNMSVASHCPLLQNASAKLRAELESALKPSFAPVISNATASPYNSKEKALELLQKQLTSPVLYKQSIKACESEIDAFIEFGSSVLSGLNKKISAKSTYSVFDMASLEATLNALKG</sequence>
<dbReference type="Proteomes" id="UP001171111">
    <property type="component" value="Unassembled WGS sequence"/>
</dbReference>
<evidence type="ECO:0000259" key="7">
    <source>
        <dbReference type="SMART" id="SM00827"/>
    </source>
</evidence>
<evidence type="ECO:0000313" key="9">
    <source>
        <dbReference type="Proteomes" id="UP001171111"/>
    </source>
</evidence>
<dbReference type="InterPro" id="IPR050858">
    <property type="entry name" value="Mal-CoA-ACP_Trans/PKS_FabD"/>
</dbReference>
<gene>
    <name evidence="8" type="primary">fabD</name>
    <name evidence="8" type="ORF">Q2362_02805</name>
</gene>
<dbReference type="SMART" id="SM00827">
    <property type="entry name" value="PKS_AT"/>
    <property type="match status" value="1"/>
</dbReference>